<sequence length="218" mass="24130">MATGAEIGAALSGAIKIASWGFEKFKRHTVEGQVKRGQFYLDLAVERINDPKEELQLPGATRQQARDFHKDAKNHWHAVRNASDRLVYVVRLRSQQYALSLLESLPAANGKSKNASAVVVIAPIHEATVLENFHEVEPEMRQEFDRITRQLDAEKESIASRSGVLTINANFQEELAFLRQTTSCTEIDGTSLMATAGSESSHEADDSSLTALAVRRIL</sequence>
<protein>
    <submittedName>
        <fullName evidence="1">Uncharacterized protein</fullName>
    </submittedName>
</protein>
<evidence type="ECO:0000313" key="1">
    <source>
        <dbReference type="EMBL" id="KAJ7032330.1"/>
    </source>
</evidence>
<evidence type="ECO:0000313" key="2">
    <source>
        <dbReference type="Proteomes" id="UP001218188"/>
    </source>
</evidence>
<reference evidence="1" key="1">
    <citation type="submission" date="2023-03" db="EMBL/GenBank/DDBJ databases">
        <title>Massive genome expansion in bonnet fungi (Mycena s.s.) driven by repeated elements and novel gene families across ecological guilds.</title>
        <authorList>
            <consortium name="Lawrence Berkeley National Laboratory"/>
            <person name="Harder C.B."/>
            <person name="Miyauchi S."/>
            <person name="Viragh M."/>
            <person name="Kuo A."/>
            <person name="Thoen E."/>
            <person name="Andreopoulos B."/>
            <person name="Lu D."/>
            <person name="Skrede I."/>
            <person name="Drula E."/>
            <person name="Henrissat B."/>
            <person name="Morin E."/>
            <person name="Kohler A."/>
            <person name="Barry K."/>
            <person name="LaButti K."/>
            <person name="Morin E."/>
            <person name="Salamov A."/>
            <person name="Lipzen A."/>
            <person name="Mereny Z."/>
            <person name="Hegedus B."/>
            <person name="Baldrian P."/>
            <person name="Stursova M."/>
            <person name="Weitz H."/>
            <person name="Taylor A."/>
            <person name="Grigoriev I.V."/>
            <person name="Nagy L.G."/>
            <person name="Martin F."/>
            <person name="Kauserud H."/>
        </authorList>
    </citation>
    <scope>NUCLEOTIDE SEQUENCE</scope>
    <source>
        <strain evidence="1">CBHHK200</strain>
    </source>
</reference>
<dbReference type="EMBL" id="JARJCM010000074">
    <property type="protein sequence ID" value="KAJ7032330.1"/>
    <property type="molecule type" value="Genomic_DNA"/>
</dbReference>
<comment type="caution">
    <text evidence="1">The sequence shown here is derived from an EMBL/GenBank/DDBJ whole genome shotgun (WGS) entry which is preliminary data.</text>
</comment>
<dbReference type="AlphaFoldDB" id="A0AAD6X1I4"/>
<accession>A0AAD6X1I4</accession>
<name>A0AAD6X1I4_9AGAR</name>
<keyword evidence="2" id="KW-1185">Reference proteome</keyword>
<dbReference type="Proteomes" id="UP001218188">
    <property type="component" value="Unassembled WGS sequence"/>
</dbReference>
<proteinExistence type="predicted"/>
<organism evidence="1 2">
    <name type="scientific">Mycena alexandri</name>
    <dbReference type="NCBI Taxonomy" id="1745969"/>
    <lineage>
        <taxon>Eukaryota</taxon>
        <taxon>Fungi</taxon>
        <taxon>Dikarya</taxon>
        <taxon>Basidiomycota</taxon>
        <taxon>Agaricomycotina</taxon>
        <taxon>Agaricomycetes</taxon>
        <taxon>Agaricomycetidae</taxon>
        <taxon>Agaricales</taxon>
        <taxon>Marasmiineae</taxon>
        <taxon>Mycenaceae</taxon>
        <taxon>Mycena</taxon>
    </lineage>
</organism>
<gene>
    <name evidence="1" type="ORF">C8F04DRAFT_1262089</name>
</gene>